<accession>A0AAD8MZZ8</accession>
<feature type="compositionally biased region" description="Polar residues" evidence="11">
    <location>
        <begin position="40"/>
        <end position="57"/>
    </location>
</feature>
<proteinExistence type="inferred from homology"/>
<dbReference type="GO" id="GO:0005737">
    <property type="term" value="C:cytoplasm"/>
    <property type="evidence" value="ECO:0007669"/>
    <property type="project" value="UniProtKB-SubCell"/>
</dbReference>
<keyword evidence="9" id="KW-0539">Nucleus</keyword>
<evidence type="ECO:0000256" key="6">
    <source>
        <dbReference type="ARBA" id="ARBA00022490"/>
    </source>
</evidence>
<evidence type="ECO:0000313" key="14">
    <source>
        <dbReference type="Proteomes" id="UP001237642"/>
    </source>
</evidence>
<reference evidence="13" key="1">
    <citation type="submission" date="2023-02" db="EMBL/GenBank/DDBJ databases">
        <title>Genome of toxic invasive species Heracleum sosnowskyi carries increased number of genes despite the absence of recent whole-genome duplications.</title>
        <authorList>
            <person name="Schelkunov M."/>
            <person name="Shtratnikova V."/>
            <person name="Makarenko M."/>
            <person name="Klepikova A."/>
            <person name="Omelchenko D."/>
            <person name="Novikova G."/>
            <person name="Obukhova E."/>
            <person name="Bogdanov V."/>
            <person name="Penin A."/>
            <person name="Logacheva M."/>
        </authorList>
    </citation>
    <scope>NUCLEOTIDE SEQUENCE</scope>
    <source>
        <strain evidence="13">Hsosn_3</strain>
        <tissue evidence="13">Leaf</tissue>
    </source>
</reference>
<evidence type="ECO:0000256" key="2">
    <source>
        <dbReference type="ARBA" id="ARBA00004496"/>
    </source>
</evidence>
<keyword evidence="6" id="KW-0963">Cytoplasm</keyword>
<evidence type="ECO:0000313" key="13">
    <source>
        <dbReference type="EMBL" id="KAK1396540.1"/>
    </source>
</evidence>
<feature type="domain" description="Phosphorylated adapter RNA export protein RNA-binding" evidence="12">
    <location>
        <begin position="89"/>
        <end position="167"/>
    </location>
</feature>
<keyword evidence="7" id="KW-0694">RNA-binding</keyword>
<dbReference type="AlphaFoldDB" id="A0AAD8MZZ8"/>
<feature type="region of interest" description="Disordered" evidence="11">
    <location>
        <begin position="206"/>
        <end position="228"/>
    </location>
</feature>
<gene>
    <name evidence="13" type="ORF">POM88_006403</name>
</gene>
<name>A0AAD8MZZ8_9APIA</name>
<dbReference type="GO" id="GO:0015031">
    <property type="term" value="P:protein transport"/>
    <property type="evidence" value="ECO:0007669"/>
    <property type="project" value="UniProtKB-KW"/>
</dbReference>
<keyword evidence="5" id="KW-0813">Transport</keyword>
<dbReference type="Pfam" id="PF10258">
    <property type="entry name" value="PHAX_RNA-bd"/>
    <property type="match status" value="1"/>
</dbReference>
<dbReference type="GO" id="GO:0005634">
    <property type="term" value="C:nucleus"/>
    <property type="evidence" value="ECO:0007669"/>
    <property type="project" value="UniProtKB-SubCell"/>
</dbReference>
<dbReference type="PANTHER" id="PTHR13135:SF0">
    <property type="entry name" value="PHOSPHORYLATED ADAPTER RNA EXPORT PROTEIN"/>
    <property type="match status" value="1"/>
</dbReference>
<organism evidence="13 14">
    <name type="scientific">Heracleum sosnowskyi</name>
    <dbReference type="NCBI Taxonomy" id="360622"/>
    <lineage>
        <taxon>Eukaryota</taxon>
        <taxon>Viridiplantae</taxon>
        <taxon>Streptophyta</taxon>
        <taxon>Embryophyta</taxon>
        <taxon>Tracheophyta</taxon>
        <taxon>Spermatophyta</taxon>
        <taxon>Magnoliopsida</taxon>
        <taxon>eudicotyledons</taxon>
        <taxon>Gunneridae</taxon>
        <taxon>Pentapetalae</taxon>
        <taxon>asterids</taxon>
        <taxon>campanulids</taxon>
        <taxon>Apiales</taxon>
        <taxon>Apiaceae</taxon>
        <taxon>Apioideae</taxon>
        <taxon>apioid superclade</taxon>
        <taxon>Tordylieae</taxon>
        <taxon>Tordyliinae</taxon>
        <taxon>Heracleum</taxon>
    </lineage>
</organism>
<feature type="region of interest" description="Disordered" evidence="11">
    <location>
        <begin position="38"/>
        <end position="78"/>
    </location>
</feature>
<dbReference type="InterPro" id="IPR038092">
    <property type="entry name" value="PHAX_RNA-binding_sf"/>
</dbReference>
<keyword evidence="8" id="KW-0653">Protein transport</keyword>
<dbReference type="Gene3D" id="1.10.10.1440">
    <property type="entry name" value="PHAX RNA-binding domain"/>
    <property type="match status" value="1"/>
</dbReference>
<evidence type="ECO:0000259" key="12">
    <source>
        <dbReference type="Pfam" id="PF10258"/>
    </source>
</evidence>
<feature type="compositionally biased region" description="Polar residues" evidence="11">
    <location>
        <begin position="206"/>
        <end position="215"/>
    </location>
</feature>
<dbReference type="InterPro" id="IPR039047">
    <property type="entry name" value="PHAX"/>
</dbReference>
<dbReference type="EMBL" id="JAUIZM010000002">
    <property type="protein sequence ID" value="KAK1396540.1"/>
    <property type="molecule type" value="Genomic_DNA"/>
</dbReference>
<evidence type="ECO:0000256" key="11">
    <source>
        <dbReference type="SAM" id="MobiDB-lite"/>
    </source>
</evidence>
<comment type="similarity">
    <text evidence="3">Belongs to the PHAX family.</text>
</comment>
<dbReference type="GO" id="GO:0003723">
    <property type="term" value="F:RNA binding"/>
    <property type="evidence" value="ECO:0007669"/>
    <property type="project" value="UniProtKB-KW"/>
</dbReference>
<sequence length="248" mass="27354">MEGGGDSILDSIFDEEKFEDVDDVEMLDVEDGELVEENVTSVGQSSGGDTTIVSQECQNKSRKRKNKKKQKRKKGSNSGLNVTDINRFVLDVCKRLKERKSFLIWTAVGCLGVSAFSDLVKEVDAIQACGGQKTADGKRYRTGGGILWGILKLRDPNAYKEIMKKGNEFEKQLKQSGKNKTVPTAGKPLVSTDQSTRCLNASELVSNIQDQPEQPSTEHKRPSVHDRIRVPVAYDDLVGLDGSKDEST</sequence>
<evidence type="ECO:0000256" key="1">
    <source>
        <dbReference type="ARBA" id="ARBA00004123"/>
    </source>
</evidence>
<feature type="compositionally biased region" description="Basic residues" evidence="11">
    <location>
        <begin position="60"/>
        <end position="75"/>
    </location>
</feature>
<dbReference type="InterPro" id="IPR019385">
    <property type="entry name" value="PHAX_RNA-binding_domain"/>
</dbReference>
<dbReference type="GO" id="GO:0006408">
    <property type="term" value="P:snRNA export from nucleus"/>
    <property type="evidence" value="ECO:0007669"/>
    <property type="project" value="InterPro"/>
</dbReference>
<reference evidence="13" key="2">
    <citation type="submission" date="2023-05" db="EMBL/GenBank/DDBJ databases">
        <authorList>
            <person name="Schelkunov M.I."/>
        </authorList>
    </citation>
    <scope>NUCLEOTIDE SEQUENCE</scope>
    <source>
        <strain evidence="13">Hsosn_3</strain>
        <tissue evidence="13">Leaf</tissue>
    </source>
</reference>
<evidence type="ECO:0000256" key="3">
    <source>
        <dbReference type="ARBA" id="ARBA00006094"/>
    </source>
</evidence>
<comment type="caution">
    <text evidence="13">The sequence shown here is derived from an EMBL/GenBank/DDBJ whole genome shotgun (WGS) entry which is preliminary data.</text>
</comment>
<keyword evidence="14" id="KW-1185">Reference proteome</keyword>
<evidence type="ECO:0000256" key="9">
    <source>
        <dbReference type="ARBA" id="ARBA00023242"/>
    </source>
</evidence>
<evidence type="ECO:0000256" key="5">
    <source>
        <dbReference type="ARBA" id="ARBA00022448"/>
    </source>
</evidence>
<comment type="subcellular location">
    <subcellularLocation>
        <location evidence="2">Cytoplasm</location>
    </subcellularLocation>
    <subcellularLocation>
        <location evidence="1">Nucleus</location>
    </subcellularLocation>
</comment>
<evidence type="ECO:0000256" key="4">
    <source>
        <dbReference type="ARBA" id="ARBA00016856"/>
    </source>
</evidence>
<dbReference type="PANTHER" id="PTHR13135">
    <property type="entry name" value="CYTOSOLIC RESINIFERATOXIN BINDING PROTEIN RBP-26"/>
    <property type="match status" value="1"/>
</dbReference>
<evidence type="ECO:0000256" key="10">
    <source>
        <dbReference type="ARBA" id="ARBA00030834"/>
    </source>
</evidence>
<feature type="region of interest" description="Disordered" evidence="11">
    <location>
        <begin position="173"/>
        <end position="194"/>
    </location>
</feature>
<protein>
    <recommendedName>
        <fullName evidence="4">Phosphorylated adapter RNA export protein</fullName>
    </recommendedName>
    <alternativeName>
        <fullName evidence="10">RNA U small nuclear RNA export adapter protein</fullName>
    </alternativeName>
</protein>
<evidence type="ECO:0000256" key="8">
    <source>
        <dbReference type="ARBA" id="ARBA00022927"/>
    </source>
</evidence>
<dbReference type="Proteomes" id="UP001237642">
    <property type="component" value="Unassembled WGS sequence"/>
</dbReference>
<feature type="compositionally biased region" description="Basic and acidic residues" evidence="11">
    <location>
        <begin position="216"/>
        <end position="228"/>
    </location>
</feature>
<evidence type="ECO:0000256" key="7">
    <source>
        <dbReference type="ARBA" id="ARBA00022884"/>
    </source>
</evidence>